<evidence type="ECO:0000259" key="4">
    <source>
        <dbReference type="Pfam" id="PF15995"/>
    </source>
</evidence>
<gene>
    <name evidence="5" type="primary">Dper\GL18955</name>
    <name evidence="5" type="ORF">Dper_GL18955</name>
</gene>
<organism evidence="6">
    <name type="scientific">Drosophila persimilis</name>
    <name type="common">Fruit fly</name>
    <dbReference type="NCBI Taxonomy" id="7234"/>
    <lineage>
        <taxon>Eukaryota</taxon>
        <taxon>Metazoa</taxon>
        <taxon>Ecdysozoa</taxon>
        <taxon>Arthropoda</taxon>
        <taxon>Hexapoda</taxon>
        <taxon>Insecta</taxon>
        <taxon>Pterygota</taxon>
        <taxon>Neoptera</taxon>
        <taxon>Endopterygota</taxon>
        <taxon>Diptera</taxon>
        <taxon>Brachycera</taxon>
        <taxon>Muscomorpha</taxon>
        <taxon>Ephydroidea</taxon>
        <taxon>Drosophilidae</taxon>
        <taxon>Drosophila</taxon>
        <taxon>Sophophora</taxon>
    </lineage>
</organism>
<dbReference type="OMA" id="LWFLWEF"/>
<dbReference type="InterPro" id="IPR031936">
    <property type="entry name" value="DUF4771"/>
</dbReference>
<sequence>MDGTELSKFLQSQSVNWLRGLSRVQIGACDMLFRALRDDTEQESTYRVSGCLYHLGLRPMVKASRIKTIMKISNGSEIAFLYFIWEAEYKPINTSADSECTRKNFTVNEQLLLSAIAHLDMPATLRELDRLLPPSTHSKKLRPGGCAKIRHKSVTQPKPTRRDCESPYFAPLRRPKLFNPAKNQQWGPPDSKLRFPEYDKNRGLYEIPEEDLRWFSYYKLSPAKRVIKKLLTDELNRLTLDPPIMGVEEEESLCHTHRLVKEAATKKKEEVAEEAFQRCMSLLDLSGSDKKASRKRVIQNLEREIECAAEKIRHFSQRQLIEVGKVRSGKVDGTCQVCTHLVSTPHTKRAGRADLSILLGADLHPKAHPLPQDDGLVKVVELQGGQQSNRRCGAGDCKLVEADCKLVIGDEILVEPSETDKKPPKRHTRKTASLLSHKRKTRKSSRTRHTKKKSQITKEDSKVLSTDFKNLADLIPPCSRTLQCPRKDPLEQERDCFTTRTGQGIELDYFKVFNLKGLDLQDVEPQSDVFPVDLEDKQPLIEKLCIAALTGSNGASPGPEKDNEWSPKAVLKAAASCATGVFRENAAAAEAAMAAKKKEEDESRTMQSVKPINPDDRQQIEALLKAALKIMKSNPNYVLATFPNVHKVPMLIDWVSKRYGKSYTSKEMQKLVNSSCQLIQTIGLRETSRQKRMLNVKIHTDTGLVSYSHKNRVMCQAKNMKKEYYGTLNQLALEETRLTWLALRGDSHLGGYIQDTFFAYMPANESDLKRHNLWQSRDYRDMVCSRERRRLA</sequence>
<dbReference type="Pfam" id="PF15994">
    <property type="entry name" value="DUF4770"/>
    <property type="match status" value="1"/>
</dbReference>
<evidence type="ECO:0000259" key="3">
    <source>
        <dbReference type="Pfam" id="PF15994"/>
    </source>
</evidence>
<keyword evidence="1" id="KW-0175">Coiled coil</keyword>
<keyword evidence="6" id="KW-1185">Reference proteome</keyword>
<accession>B4G7M9</accession>
<dbReference type="KEGG" id="dpe:6589143"/>
<reference evidence="5 6" key="1">
    <citation type="journal article" date="2007" name="Nature">
        <title>Evolution of genes and genomes on the Drosophila phylogeny.</title>
        <authorList>
            <consortium name="Drosophila 12 Genomes Consortium"/>
            <person name="Clark A.G."/>
            <person name="Eisen M.B."/>
            <person name="Smith D.R."/>
            <person name="Bergman C.M."/>
            <person name="Oliver B."/>
            <person name="Markow T.A."/>
            <person name="Kaufman T.C."/>
            <person name="Kellis M."/>
            <person name="Gelbart W."/>
            <person name="Iyer V.N."/>
            <person name="Pollard D.A."/>
            <person name="Sackton T.B."/>
            <person name="Larracuente A.M."/>
            <person name="Singh N.D."/>
            <person name="Abad J.P."/>
            <person name="Abt D.N."/>
            <person name="Adryan B."/>
            <person name="Aguade M."/>
            <person name="Akashi H."/>
            <person name="Anderson W.W."/>
            <person name="Aquadro C.F."/>
            <person name="Ardell D.H."/>
            <person name="Arguello R."/>
            <person name="Artieri C.G."/>
            <person name="Barbash D.A."/>
            <person name="Barker D."/>
            <person name="Barsanti P."/>
            <person name="Batterham P."/>
            <person name="Batzoglou S."/>
            <person name="Begun D."/>
            <person name="Bhutkar A."/>
            <person name="Blanco E."/>
            <person name="Bosak S.A."/>
            <person name="Bradley R.K."/>
            <person name="Brand A.D."/>
            <person name="Brent M.R."/>
            <person name="Brooks A.N."/>
            <person name="Brown R.H."/>
            <person name="Butlin R.K."/>
            <person name="Caggese C."/>
            <person name="Calvi B.R."/>
            <person name="Bernardo de Carvalho A."/>
            <person name="Caspi A."/>
            <person name="Castrezana S."/>
            <person name="Celniker S.E."/>
            <person name="Chang J.L."/>
            <person name="Chapple C."/>
            <person name="Chatterji S."/>
            <person name="Chinwalla A."/>
            <person name="Civetta A."/>
            <person name="Clifton S.W."/>
            <person name="Comeron J.M."/>
            <person name="Costello J.C."/>
            <person name="Coyne J.A."/>
            <person name="Daub J."/>
            <person name="David R.G."/>
            <person name="Delcher A.L."/>
            <person name="Delehaunty K."/>
            <person name="Do C.B."/>
            <person name="Ebling H."/>
            <person name="Edwards K."/>
            <person name="Eickbush T."/>
            <person name="Evans J.D."/>
            <person name="Filipski A."/>
            <person name="Findeiss S."/>
            <person name="Freyhult E."/>
            <person name="Fulton L."/>
            <person name="Fulton R."/>
            <person name="Garcia A.C."/>
            <person name="Gardiner A."/>
            <person name="Garfield D.A."/>
            <person name="Garvin B.E."/>
            <person name="Gibson G."/>
            <person name="Gilbert D."/>
            <person name="Gnerre S."/>
            <person name="Godfrey J."/>
            <person name="Good R."/>
            <person name="Gotea V."/>
            <person name="Gravely B."/>
            <person name="Greenberg A.J."/>
            <person name="Griffiths-Jones S."/>
            <person name="Gross S."/>
            <person name="Guigo R."/>
            <person name="Gustafson E.A."/>
            <person name="Haerty W."/>
            <person name="Hahn M.W."/>
            <person name="Halligan D.L."/>
            <person name="Halpern A.L."/>
            <person name="Halter G.M."/>
            <person name="Han M.V."/>
            <person name="Heger A."/>
            <person name="Hillier L."/>
            <person name="Hinrichs A.S."/>
            <person name="Holmes I."/>
            <person name="Hoskins R.A."/>
            <person name="Hubisz M.J."/>
            <person name="Hultmark D."/>
            <person name="Huntley M.A."/>
            <person name="Jaffe D.B."/>
            <person name="Jagadeeshan S."/>
            <person name="Jeck W.R."/>
            <person name="Johnson J."/>
            <person name="Jones C.D."/>
            <person name="Jordan W.C."/>
            <person name="Karpen G.H."/>
            <person name="Kataoka E."/>
            <person name="Keightley P.D."/>
            <person name="Kheradpour P."/>
            <person name="Kirkness E.F."/>
            <person name="Koerich L.B."/>
            <person name="Kristiansen K."/>
            <person name="Kudrna D."/>
            <person name="Kulathinal R.J."/>
            <person name="Kumar S."/>
            <person name="Kwok R."/>
            <person name="Lander E."/>
            <person name="Langley C.H."/>
            <person name="Lapoint R."/>
            <person name="Lazzaro B.P."/>
            <person name="Lee S.J."/>
            <person name="Levesque L."/>
            <person name="Li R."/>
            <person name="Lin C.F."/>
            <person name="Lin M.F."/>
            <person name="Lindblad-Toh K."/>
            <person name="Llopart A."/>
            <person name="Long M."/>
            <person name="Low L."/>
            <person name="Lozovsky E."/>
            <person name="Lu J."/>
            <person name="Luo M."/>
            <person name="Machado C.A."/>
            <person name="Makalowski W."/>
            <person name="Marzo M."/>
            <person name="Matsuda M."/>
            <person name="Matzkin L."/>
            <person name="McAllister B."/>
            <person name="McBride C.S."/>
            <person name="McKernan B."/>
            <person name="McKernan K."/>
            <person name="Mendez-Lago M."/>
            <person name="Minx P."/>
            <person name="Mollenhauer M.U."/>
            <person name="Montooth K."/>
            <person name="Mount S.M."/>
            <person name="Mu X."/>
            <person name="Myers E."/>
            <person name="Negre B."/>
            <person name="Newfeld S."/>
            <person name="Nielsen R."/>
            <person name="Noor M.A."/>
            <person name="O'Grady P."/>
            <person name="Pachter L."/>
            <person name="Papaceit M."/>
            <person name="Parisi M.J."/>
            <person name="Parisi M."/>
            <person name="Parts L."/>
            <person name="Pedersen J.S."/>
            <person name="Pesole G."/>
            <person name="Phillippy A.M."/>
            <person name="Ponting C.P."/>
            <person name="Pop M."/>
            <person name="Porcelli D."/>
            <person name="Powell J.R."/>
            <person name="Prohaska S."/>
            <person name="Pruitt K."/>
            <person name="Puig M."/>
            <person name="Quesneville H."/>
            <person name="Ram K.R."/>
            <person name="Rand D."/>
            <person name="Rasmussen M.D."/>
            <person name="Reed L.K."/>
            <person name="Reenan R."/>
            <person name="Reily A."/>
            <person name="Remington K.A."/>
            <person name="Rieger T.T."/>
            <person name="Ritchie M.G."/>
            <person name="Robin C."/>
            <person name="Rogers Y.H."/>
            <person name="Rohde C."/>
            <person name="Rozas J."/>
            <person name="Rubenfield M.J."/>
            <person name="Ruiz A."/>
            <person name="Russo S."/>
            <person name="Salzberg S.L."/>
            <person name="Sanchez-Gracia A."/>
            <person name="Saranga D.J."/>
            <person name="Sato H."/>
            <person name="Schaeffer S.W."/>
            <person name="Schatz M.C."/>
            <person name="Schlenke T."/>
            <person name="Schwartz R."/>
            <person name="Segarra C."/>
            <person name="Singh R.S."/>
            <person name="Sirot L."/>
            <person name="Sirota M."/>
            <person name="Sisneros N.B."/>
            <person name="Smith C.D."/>
            <person name="Smith T.F."/>
            <person name="Spieth J."/>
            <person name="Stage D.E."/>
            <person name="Stark A."/>
            <person name="Stephan W."/>
            <person name="Strausberg R.L."/>
            <person name="Strempel S."/>
            <person name="Sturgill D."/>
            <person name="Sutton G."/>
            <person name="Sutton G.G."/>
            <person name="Tao W."/>
            <person name="Teichmann S."/>
            <person name="Tobari Y.N."/>
            <person name="Tomimura Y."/>
            <person name="Tsolas J.M."/>
            <person name="Valente V.L."/>
            <person name="Venter E."/>
            <person name="Venter J.C."/>
            <person name="Vicario S."/>
            <person name="Vieira F.G."/>
            <person name="Vilella A.J."/>
            <person name="Villasante A."/>
            <person name="Walenz B."/>
            <person name="Wang J."/>
            <person name="Wasserman M."/>
            <person name="Watts T."/>
            <person name="Wilson D."/>
            <person name="Wilson R.K."/>
            <person name="Wing R.A."/>
            <person name="Wolfner M.F."/>
            <person name="Wong A."/>
            <person name="Wong G.K."/>
            <person name="Wu C.I."/>
            <person name="Wu G."/>
            <person name="Yamamoto D."/>
            <person name="Yang H.P."/>
            <person name="Yang S.P."/>
            <person name="Yorke J.A."/>
            <person name="Yoshida K."/>
            <person name="Zdobnov E."/>
            <person name="Zhang P."/>
            <person name="Zhang Y."/>
            <person name="Zimin A.V."/>
            <person name="Baldwin J."/>
            <person name="Abdouelleil A."/>
            <person name="Abdulkadir J."/>
            <person name="Abebe A."/>
            <person name="Abera B."/>
            <person name="Abreu J."/>
            <person name="Acer S.C."/>
            <person name="Aftuck L."/>
            <person name="Alexander A."/>
            <person name="An P."/>
            <person name="Anderson E."/>
            <person name="Anderson S."/>
            <person name="Arachi H."/>
            <person name="Azer M."/>
            <person name="Bachantsang P."/>
            <person name="Barry A."/>
            <person name="Bayul T."/>
            <person name="Berlin A."/>
            <person name="Bessette D."/>
            <person name="Bloom T."/>
            <person name="Blye J."/>
            <person name="Boguslavskiy L."/>
            <person name="Bonnet C."/>
            <person name="Boukhgalter B."/>
            <person name="Bourzgui I."/>
            <person name="Brown A."/>
            <person name="Cahill P."/>
            <person name="Channer S."/>
            <person name="Cheshatsang Y."/>
            <person name="Chuda L."/>
            <person name="Citroen M."/>
            <person name="Collymore A."/>
            <person name="Cooke P."/>
            <person name="Costello M."/>
            <person name="D'Aco K."/>
            <person name="Daza R."/>
            <person name="De Haan G."/>
            <person name="DeGray S."/>
            <person name="DeMaso C."/>
            <person name="Dhargay N."/>
            <person name="Dooley K."/>
            <person name="Dooley E."/>
            <person name="Doricent M."/>
            <person name="Dorje P."/>
            <person name="Dorjee K."/>
            <person name="Dupes A."/>
            <person name="Elong R."/>
            <person name="Falk J."/>
            <person name="Farina A."/>
            <person name="Faro S."/>
            <person name="Ferguson D."/>
            <person name="Fisher S."/>
            <person name="Foley C.D."/>
            <person name="Franke A."/>
            <person name="Friedrich D."/>
            <person name="Gadbois L."/>
            <person name="Gearin G."/>
            <person name="Gearin C.R."/>
            <person name="Giannoukos G."/>
            <person name="Goode T."/>
            <person name="Graham J."/>
            <person name="Grandbois E."/>
            <person name="Grewal S."/>
            <person name="Gyaltsen K."/>
            <person name="Hafez N."/>
            <person name="Hagos B."/>
            <person name="Hall J."/>
            <person name="Henson C."/>
            <person name="Hollinger A."/>
            <person name="Honan T."/>
            <person name="Huard M.D."/>
            <person name="Hughes L."/>
            <person name="Hurhula B."/>
            <person name="Husby M.E."/>
            <person name="Kamat A."/>
            <person name="Kanga B."/>
            <person name="Kashin S."/>
            <person name="Khazanovich D."/>
            <person name="Kisner P."/>
            <person name="Lance K."/>
            <person name="Lara M."/>
            <person name="Lee W."/>
            <person name="Lennon N."/>
            <person name="Letendre F."/>
            <person name="LeVine R."/>
            <person name="Lipovsky A."/>
            <person name="Liu X."/>
            <person name="Liu J."/>
            <person name="Liu S."/>
            <person name="Lokyitsang T."/>
            <person name="Lokyitsang Y."/>
            <person name="Lubonja R."/>
            <person name="Lui A."/>
            <person name="MacDonald P."/>
            <person name="Magnisalis V."/>
            <person name="Maru K."/>
            <person name="Matthews C."/>
            <person name="McCusker W."/>
            <person name="McDonough S."/>
            <person name="Mehta T."/>
            <person name="Meldrim J."/>
            <person name="Meneus L."/>
            <person name="Mihai O."/>
            <person name="Mihalev A."/>
            <person name="Mihova T."/>
            <person name="Mittelman R."/>
            <person name="Mlenga V."/>
            <person name="Montmayeur A."/>
            <person name="Mulrain L."/>
            <person name="Navidi A."/>
            <person name="Naylor J."/>
            <person name="Negash T."/>
            <person name="Nguyen T."/>
            <person name="Nguyen N."/>
            <person name="Nicol R."/>
            <person name="Norbu C."/>
            <person name="Norbu N."/>
            <person name="Novod N."/>
            <person name="O'Neill B."/>
            <person name="Osman S."/>
            <person name="Markiewicz E."/>
            <person name="Oyono O.L."/>
            <person name="Patti C."/>
            <person name="Phunkhang P."/>
            <person name="Pierre F."/>
            <person name="Priest M."/>
            <person name="Raghuraman S."/>
            <person name="Rege F."/>
            <person name="Reyes R."/>
            <person name="Rise C."/>
            <person name="Rogov P."/>
            <person name="Ross K."/>
            <person name="Ryan E."/>
            <person name="Settipalli S."/>
            <person name="Shea T."/>
            <person name="Sherpa N."/>
            <person name="Shi L."/>
            <person name="Shih D."/>
            <person name="Sparrow T."/>
            <person name="Spaulding J."/>
            <person name="Stalker J."/>
            <person name="Stange-Thomann N."/>
            <person name="Stavropoulos S."/>
            <person name="Stone C."/>
            <person name="Strader C."/>
            <person name="Tesfaye S."/>
            <person name="Thomson T."/>
            <person name="Thoulutsang Y."/>
            <person name="Thoulutsang D."/>
            <person name="Topham K."/>
            <person name="Topping I."/>
            <person name="Tsamla T."/>
            <person name="Vassiliev H."/>
            <person name="Vo A."/>
            <person name="Wangchuk T."/>
            <person name="Wangdi T."/>
            <person name="Weiand M."/>
            <person name="Wilkinson J."/>
            <person name="Wilson A."/>
            <person name="Yadav S."/>
            <person name="Young G."/>
            <person name="Yu Q."/>
            <person name="Zembek L."/>
            <person name="Zhong D."/>
            <person name="Zimmer A."/>
            <person name="Zwirko Z."/>
            <person name="Jaffe D.B."/>
            <person name="Alvarez P."/>
            <person name="Brockman W."/>
            <person name="Butler J."/>
            <person name="Chin C."/>
            <person name="Gnerre S."/>
            <person name="Grabherr M."/>
            <person name="Kleber M."/>
            <person name="Mauceli E."/>
            <person name="MacCallum I."/>
        </authorList>
    </citation>
    <scope>NUCLEOTIDE SEQUENCE [LARGE SCALE GENOMIC DNA]</scope>
    <source>
        <strain evidence="6">MSH-3 / Tucson 14011-0111.49</strain>
    </source>
</reference>
<feature type="compositionally biased region" description="Basic residues" evidence="2">
    <location>
        <begin position="423"/>
        <end position="455"/>
    </location>
</feature>
<dbReference type="eggNOG" id="ENOG502SCTQ">
    <property type="taxonomic scope" value="Eukaryota"/>
</dbReference>
<protein>
    <submittedName>
        <fullName evidence="5">GL18955</fullName>
    </submittedName>
</protein>
<feature type="domain" description="DUF4770" evidence="3">
    <location>
        <begin position="52"/>
        <end position="228"/>
    </location>
</feature>
<dbReference type="Pfam" id="PF15995">
    <property type="entry name" value="DUF4771"/>
    <property type="match status" value="1"/>
</dbReference>
<dbReference type="AlphaFoldDB" id="B4G7M9"/>
<dbReference type="PANTHER" id="PTHR41967">
    <property type="entry name" value="FI19406P1-RELATED"/>
    <property type="match status" value="1"/>
</dbReference>
<dbReference type="PhylomeDB" id="B4G7M9"/>
<evidence type="ECO:0000313" key="6">
    <source>
        <dbReference type="Proteomes" id="UP000008744"/>
    </source>
</evidence>
<feature type="domain" description="DUF4771" evidence="4">
    <location>
        <begin position="611"/>
        <end position="768"/>
    </location>
</feature>
<evidence type="ECO:0000256" key="1">
    <source>
        <dbReference type="SAM" id="Coils"/>
    </source>
</evidence>
<dbReference type="OrthoDB" id="6613664at2759"/>
<feature type="region of interest" description="Disordered" evidence="2">
    <location>
        <begin position="415"/>
        <end position="460"/>
    </location>
</feature>
<dbReference type="InterPro" id="IPR031935">
    <property type="entry name" value="DUF4770"/>
</dbReference>
<evidence type="ECO:0000313" key="5">
    <source>
        <dbReference type="EMBL" id="EDW28429.1"/>
    </source>
</evidence>
<evidence type="ECO:0000256" key="2">
    <source>
        <dbReference type="SAM" id="MobiDB-lite"/>
    </source>
</evidence>
<dbReference type="EMBL" id="CH479180">
    <property type="protein sequence ID" value="EDW28429.1"/>
    <property type="molecule type" value="Genomic_DNA"/>
</dbReference>
<proteinExistence type="predicted"/>
<name>B4G7M9_DROPE</name>
<feature type="coiled-coil region" evidence="1">
    <location>
        <begin position="291"/>
        <end position="318"/>
    </location>
</feature>
<dbReference type="Proteomes" id="UP000008744">
    <property type="component" value="Unassembled WGS sequence"/>
</dbReference>
<dbReference type="HOGENOM" id="CLU_013875_0_0_1"/>
<dbReference type="PANTHER" id="PTHR41967:SF6">
    <property type="entry name" value="FI19406P1-RELATED"/>
    <property type="match status" value="1"/>
</dbReference>